<feature type="transmembrane region" description="Helical" evidence="1">
    <location>
        <begin position="23"/>
        <end position="43"/>
    </location>
</feature>
<dbReference type="Proteomes" id="UP000176800">
    <property type="component" value="Unassembled WGS sequence"/>
</dbReference>
<evidence type="ECO:0000313" key="3">
    <source>
        <dbReference type="Proteomes" id="UP000176800"/>
    </source>
</evidence>
<keyword evidence="1" id="KW-1133">Transmembrane helix</keyword>
<comment type="caution">
    <text evidence="2">The sequence shown here is derived from an EMBL/GenBank/DDBJ whole genome shotgun (WGS) entry which is preliminary data.</text>
</comment>
<keyword evidence="1" id="KW-0472">Membrane</keyword>
<proteinExistence type="predicted"/>
<keyword evidence="1" id="KW-0812">Transmembrane</keyword>
<organism evidence="2 3">
    <name type="scientific">Candidatus Zambryskibacteria bacterium RIFCSPLOWO2_01_FULL_45_21</name>
    <dbReference type="NCBI Taxonomy" id="1802761"/>
    <lineage>
        <taxon>Bacteria</taxon>
        <taxon>Candidatus Zambryskiibacteriota</taxon>
    </lineage>
</organism>
<protein>
    <submittedName>
        <fullName evidence="2">Uncharacterized protein</fullName>
    </submittedName>
</protein>
<name>A0A1G2U2N1_9BACT</name>
<accession>A0A1G2U2N1</accession>
<evidence type="ECO:0000313" key="2">
    <source>
        <dbReference type="EMBL" id="OHB03699.1"/>
    </source>
</evidence>
<gene>
    <name evidence="2" type="ORF">A3B14_01490</name>
</gene>
<evidence type="ECO:0000256" key="1">
    <source>
        <dbReference type="SAM" id="Phobius"/>
    </source>
</evidence>
<dbReference type="EMBL" id="MHWE01000014">
    <property type="protein sequence ID" value="OHB03699.1"/>
    <property type="molecule type" value="Genomic_DNA"/>
</dbReference>
<sequence length="282" mass="31720">MEPQELPQSESEVPQVSRSDKKLIIIGSFLLIIILIIAGYFLLNKNVPNNTDTENQNVIFDNSQIPQQQELGMIEEKEIPPAPFFSEFNVDGISPNVSANEVGKKYKAYLPTHLPVGGVGEMTVTVKKAAKYYPIKTNEFQSGLVYFPSCSTKGCFDGKQFPIEVQPKDVIISLDLQFYNSSEDTFSLRGYYYSRFKVNDEYIKTSGSNITTNRSTGHTERFTDSPDLYIDPLSSQTVTFWVEVPHNLEAIKFVYGGQTESNNMVFNSENPSLTIPLTFSNL</sequence>
<dbReference type="AlphaFoldDB" id="A0A1G2U2N1"/>
<reference evidence="2 3" key="1">
    <citation type="journal article" date="2016" name="Nat. Commun.">
        <title>Thousands of microbial genomes shed light on interconnected biogeochemical processes in an aquifer system.</title>
        <authorList>
            <person name="Anantharaman K."/>
            <person name="Brown C.T."/>
            <person name="Hug L.A."/>
            <person name="Sharon I."/>
            <person name="Castelle C.J."/>
            <person name="Probst A.J."/>
            <person name="Thomas B.C."/>
            <person name="Singh A."/>
            <person name="Wilkins M.J."/>
            <person name="Karaoz U."/>
            <person name="Brodie E.L."/>
            <person name="Williams K.H."/>
            <person name="Hubbard S.S."/>
            <person name="Banfield J.F."/>
        </authorList>
    </citation>
    <scope>NUCLEOTIDE SEQUENCE [LARGE SCALE GENOMIC DNA]</scope>
</reference>